<gene>
    <name evidence="1" type="ORF">KEG57_39790</name>
</gene>
<comment type="caution">
    <text evidence="1">The sequence shown here is derived from an EMBL/GenBank/DDBJ whole genome shotgun (WGS) entry which is preliminary data.</text>
</comment>
<dbReference type="AlphaFoldDB" id="A0A9X3XCX1"/>
<dbReference type="PROSITE" id="PS51257">
    <property type="entry name" value="PROKAR_LIPOPROTEIN"/>
    <property type="match status" value="1"/>
</dbReference>
<dbReference type="InterPro" id="IPR029033">
    <property type="entry name" value="His_PPase_superfam"/>
</dbReference>
<organism evidence="1 2">
    <name type="scientific">Polyangium jinanense</name>
    <dbReference type="NCBI Taxonomy" id="2829994"/>
    <lineage>
        <taxon>Bacteria</taxon>
        <taxon>Pseudomonadati</taxon>
        <taxon>Myxococcota</taxon>
        <taxon>Polyangia</taxon>
        <taxon>Polyangiales</taxon>
        <taxon>Polyangiaceae</taxon>
        <taxon>Polyangium</taxon>
    </lineage>
</organism>
<accession>A0A9X3XCX1</accession>
<dbReference type="SUPFAM" id="SSF53254">
    <property type="entry name" value="Phosphoglycerate mutase-like"/>
    <property type="match status" value="1"/>
</dbReference>
<evidence type="ECO:0000313" key="2">
    <source>
        <dbReference type="Proteomes" id="UP001151081"/>
    </source>
</evidence>
<reference evidence="1 2" key="1">
    <citation type="submission" date="2021-04" db="EMBL/GenBank/DDBJ databases">
        <title>Genome analysis of Polyangium sp.</title>
        <authorList>
            <person name="Li Y."/>
            <person name="Wang J."/>
        </authorList>
    </citation>
    <scope>NUCLEOTIDE SEQUENCE [LARGE SCALE GENOMIC DNA]</scope>
    <source>
        <strain evidence="1 2">SDU14</strain>
    </source>
</reference>
<sequence>MKKVLVGTSLILGLWGAGSGCTGEGGAGGRGGTVIDPSELKASVALGDVELSWVKSSKPASRIVRAENAMPKGPDDPMATVVYEGAASTASEPLRNLVATTPDMPRTYHYAVYGCDAPGSCGGRPATAELAVTIGQALIGGGYNLVWRHAEAEVCEDAFQLGTAAETSSPGWWKSCDSNCATATARQLNATGISQAEQMGLAIKNRGFPFGRVLASEFCRCMRTAELMNLGPAVEPNQDITGFAYDEGNRCANTMSLVATEPPPGTNVAIVGHAGHQCGVLDALQWGEAAIYKPDGSGGSIYITRVDSTGWASLQ</sequence>
<dbReference type="EMBL" id="JAGTJJ010000042">
    <property type="protein sequence ID" value="MDC3986683.1"/>
    <property type="molecule type" value="Genomic_DNA"/>
</dbReference>
<evidence type="ECO:0000313" key="1">
    <source>
        <dbReference type="EMBL" id="MDC3986683.1"/>
    </source>
</evidence>
<name>A0A9X3XCX1_9BACT</name>
<dbReference type="CDD" id="cd07040">
    <property type="entry name" value="HP"/>
    <property type="match status" value="1"/>
</dbReference>
<dbReference type="Proteomes" id="UP001151081">
    <property type="component" value="Unassembled WGS sequence"/>
</dbReference>
<protein>
    <submittedName>
        <fullName evidence="1">Histidine phosphatase family protein</fullName>
    </submittedName>
</protein>
<proteinExistence type="predicted"/>
<dbReference type="RefSeq" id="WP_272459484.1">
    <property type="nucleotide sequence ID" value="NZ_JAGTJJ010000042.1"/>
</dbReference>
<keyword evidence="2" id="KW-1185">Reference proteome</keyword>
<dbReference type="Gene3D" id="3.40.50.1240">
    <property type="entry name" value="Phosphoglycerate mutase-like"/>
    <property type="match status" value="1"/>
</dbReference>